<organism evidence="1 2">
    <name type="scientific">Rhodanobacter terrae</name>
    <dbReference type="NCBI Taxonomy" id="418647"/>
    <lineage>
        <taxon>Bacteria</taxon>
        <taxon>Pseudomonadati</taxon>
        <taxon>Pseudomonadota</taxon>
        <taxon>Gammaproteobacteria</taxon>
        <taxon>Lysobacterales</taxon>
        <taxon>Rhodanobacteraceae</taxon>
        <taxon>Rhodanobacter</taxon>
    </lineage>
</organism>
<evidence type="ECO:0000313" key="2">
    <source>
        <dbReference type="Proteomes" id="UP001596111"/>
    </source>
</evidence>
<accession>A0ABW0T257</accession>
<gene>
    <name evidence="1" type="ORF">ACFPPB_20355</name>
</gene>
<feature type="non-terminal residue" evidence="1">
    <location>
        <position position="1"/>
    </location>
</feature>
<protein>
    <submittedName>
        <fullName evidence="1">Uncharacterized protein</fullName>
    </submittedName>
</protein>
<name>A0ABW0T257_9GAMM</name>
<dbReference type="Proteomes" id="UP001596111">
    <property type="component" value="Unassembled WGS sequence"/>
</dbReference>
<keyword evidence="2" id="KW-1185">Reference proteome</keyword>
<sequence length="230" mass="21477">SSTGDTTLDGANLIGTLGAFNAASFSLTNAQALTVNGPLTTTGGTGSIGLTTTSGALSIDQDLSGGTIALDSAANLTLGNNITGSNVTLSSAGSISQTGGMLTAGTLSGSSVGSATLNQVNLIGSLGNFTAAGFSLTDGTGLTVTGTVDGGGSAALTTASGNLTINGNVNGTATTLASAGNIGEGATGVITAGTLTGSSTGDTTLDGANLIGTLGAFNAASFSLTNAQAL</sequence>
<dbReference type="EMBL" id="JBHSNG010000090">
    <property type="protein sequence ID" value="MFC5583467.1"/>
    <property type="molecule type" value="Genomic_DNA"/>
</dbReference>
<comment type="caution">
    <text evidence="1">The sequence shown here is derived from an EMBL/GenBank/DDBJ whole genome shotgun (WGS) entry which is preliminary data.</text>
</comment>
<proteinExistence type="predicted"/>
<evidence type="ECO:0000313" key="1">
    <source>
        <dbReference type="EMBL" id="MFC5583467.1"/>
    </source>
</evidence>
<reference evidence="2" key="1">
    <citation type="journal article" date="2019" name="Int. J. Syst. Evol. Microbiol.">
        <title>The Global Catalogue of Microorganisms (GCM) 10K type strain sequencing project: providing services to taxonomists for standard genome sequencing and annotation.</title>
        <authorList>
            <consortium name="The Broad Institute Genomics Platform"/>
            <consortium name="The Broad Institute Genome Sequencing Center for Infectious Disease"/>
            <person name="Wu L."/>
            <person name="Ma J."/>
        </authorList>
    </citation>
    <scope>NUCLEOTIDE SEQUENCE [LARGE SCALE GENOMIC DNA]</scope>
    <source>
        <strain evidence="2">CGMCC 1.13587</strain>
    </source>
</reference>
<feature type="non-terminal residue" evidence="1">
    <location>
        <position position="230"/>
    </location>
</feature>